<organism evidence="2 3">
    <name type="scientific">Magnaporthiopsis poae (strain ATCC 64411 / 73-15)</name>
    <name type="common">Kentucky bluegrass fungus</name>
    <name type="synonym">Magnaporthe poae</name>
    <dbReference type="NCBI Taxonomy" id="644358"/>
    <lineage>
        <taxon>Eukaryota</taxon>
        <taxon>Fungi</taxon>
        <taxon>Dikarya</taxon>
        <taxon>Ascomycota</taxon>
        <taxon>Pezizomycotina</taxon>
        <taxon>Sordariomycetes</taxon>
        <taxon>Sordariomycetidae</taxon>
        <taxon>Magnaporthales</taxon>
        <taxon>Magnaporthaceae</taxon>
        <taxon>Magnaporthiopsis</taxon>
    </lineage>
</organism>
<dbReference type="VEuPathDB" id="FungiDB:MAPG_07387"/>
<keyword evidence="3" id="KW-1185">Reference proteome</keyword>
<evidence type="ECO:0000313" key="1">
    <source>
        <dbReference type="EMBL" id="KLU88402.1"/>
    </source>
</evidence>
<evidence type="ECO:0000313" key="3">
    <source>
        <dbReference type="Proteomes" id="UP000011715"/>
    </source>
</evidence>
<name>A0A0C4E4J3_MAGP6</name>
<sequence length="112" mass="11743">MAVGVRTVADLIAAPCLGISTKIITEDGIQRICLTVLLTWKVLVGGSHESHKDEITTHGLPTLGTNRPGLPPSAAFAVPSGCFLSSQPAFFRRPGRPPGGLKSGQGNRLMLL</sequence>
<dbReference type="EMBL" id="ADBL01001781">
    <property type="status" value="NOT_ANNOTATED_CDS"/>
    <property type="molecule type" value="Genomic_DNA"/>
</dbReference>
<reference evidence="1" key="3">
    <citation type="submission" date="2011-03" db="EMBL/GenBank/DDBJ databases">
        <title>Annotation of Magnaporthe poae ATCC 64411.</title>
        <authorList>
            <person name="Ma L.-J."/>
            <person name="Dead R."/>
            <person name="Young S.K."/>
            <person name="Zeng Q."/>
            <person name="Gargeya S."/>
            <person name="Fitzgerald M."/>
            <person name="Haas B."/>
            <person name="Abouelleil A."/>
            <person name="Alvarado L."/>
            <person name="Arachchi H.M."/>
            <person name="Berlin A."/>
            <person name="Brown A."/>
            <person name="Chapman S.B."/>
            <person name="Chen Z."/>
            <person name="Dunbar C."/>
            <person name="Freedman E."/>
            <person name="Gearin G."/>
            <person name="Gellesch M."/>
            <person name="Goldberg J."/>
            <person name="Griggs A."/>
            <person name="Gujja S."/>
            <person name="Heiman D."/>
            <person name="Howarth C."/>
            <person name="Larson L."/>
            <person name="Lui A."/>
            <person name="MacDonald P.J.P."/>
            <person name="Mehta T."/>
            <person name="Montmayeur A."/>
            <person name="Murphy C."/>
            <person name="Neiman D."/>
            <person name="Pearson M."/>
            <person name="Priest M."/>
            <person name="Roberts A."/>
            <person name="Saif S."/>
            <person name="Shea T."/>
            <person name="Shenoy N."/>
            <person name="Sisk P."/>
            <person name="Stolte C."/>
            <person name="Sykes S."/>
            <person name="Yandava C."/>
            <person name="Wortman J."/>
            <person name="Nusbaum C."/>
            <person name="Birren B."/>
        </authorList>
    </citation>
    <scope>NUCLEOTIDE SEQUENCE</scope>
    <source>
        <strain evidence="1">ATCC 64411</strain>
    </source>
</reference>
<proteinExistence type="predicted"/>
<evidence type="ECO:0000313" key="2">
    <source>
        <dbReference type="EnsemblFungi" id="MAPG_07387T0"/>
    </source>
</evidence>
<reference evidence="3" key="1">
    <citation type="submission" date="2010-05" db="EMBL/GenBank/DDBJ databases">
        <title>The genome sequence of Magnaporthe poae strain ATCC 64411.</title>
        <authorList>
            <person name="Ma L.-J."/>
            <person name="Dead R."/>
            <person name="Young S."/>
            <person name="Zeng Q."/>
            <person name="Koehrsen M."/>
            <person name="Alvarado L."/>
            <person name="Berlin A."/>
            <person name="Chapman S.B."/>
            <person name="Chen Z."/>
            <person name="Freedman E."/>
            <person name="Gellesch M."/>
            <person name="Goldberg J."/>
            <person name="Griggs A."/>
            <person name="Gujja S."/>
            <person name="Heilman E.R."/>
            <person name="Heiman D."/>
            <person name="Hepburn T."/>
            <person name="Howarth C."/>
            <person name="Jen D."/>
            <person name="Larson L."/>
            <person name="Mehta T."/>
            <person name="Neiman D."/>
            <person name="Pearson M."/>
            <person name="Roberts A."/>
            <person name="Saif S."/>
            <person name="Shea T."/>
            <person name="Shenoy N."/>
            <person name="Sisk P."/>
            <person name="Stolte C."/>
            <person name="Sykes S."/>
            <person name="Walk T."/>
            <person name="White J."/>
            <person name="Yandava C."/>
            <person name="Haas B."/>
            <person name="Nusbaum C."/>
            <person name="Birren B."/>
        </authorList>
    </citation>
    <scope>NUCLEOTIDE SEQUENCE [LARGE SCALE GENOMIC DNA]</scope>
    <source>
        <strain evidence="3">ATCC 64411 / 73-15</strain>
    </source>
</reference>
<dbReference type="AlphaFoldDB" id="A0A0C4E4J3"/>
<accession>A0A0C4E4J3</accession>
<protein>
    <submittedName>
        <fullName evidence="1 2">Uncharacterized protein</fullName>
    </submittedName>
</protein>
<reference evidence="1" key="2">
    <citation type="submission" date="2010-05" db="EMBL/GenBank/DDBJ databases">
        <title>The Genome Sequence of Magnaporthe poae strain ATCC 64411.</title>
        <authorList>
            <consortium name="The Broad Institute Genome Sequencing Platform"/>
            <consortium name="Broad Institute Genome Sequencing Center for Infectious Disease"/>
            <person name="Ma L.-J."/>
            <person name="Dead R."/>
            <person name="Young S."/>
            <person name="Zeng Q."/>
            <person name="Koehrsen M."/>
            <person name="Alvarado L."/>
            <person name="Berlin A."/>
            <person name="Chapman S.B."/>
            <person name="Chen Z."/>
            <person name="Freedman E."/>
            <person name="Gellesch M."/>
            <person name="Goldberg J."/>
            <person name="Griggs A."/>
            <person name="Gujja S."/>
            <person name="Heilman E.R."/>
            <person name="Heiman D."/>
            <person name="Hepburn T."/>
            <person name="Howarth C."/>
            <person name="Jen D."/>
            <person name="Larson L."/>
            <person name="Mehta T."/>
            <person name="Neiman D."/>
            <person name="Pearson M."/>
            <person name="Roberts A."/>
            <person name="Saif S."/>
            <person name="Shea T."/>
            <person name="Shenoy N."/>
            <person name="Sisk P."/>
            <person name="Stolte C."/>
            <person name="Sykes S."/>
            <person name="Walk T."/>
            <person name="White J."/>
            <person name="Yandava C."/>
            <person name="Haas B."/>
            <person name="Nusbaum C."/>
            <person name="Birren B."/>
        </authorList>
    </citation>
    <scope>NUCLEOTIDE SEQUENCE</scope>
    <source>
        <strain evidence="1">ATCC 64411</strain>
    </source>
</reference>
<dbReference type="EMBL" id="GL876971">
    <property type="protein sequence ID" value="KLU88402.1"/>
    <property type="molecule type" value="Genomic_DNA"/>
</dbReference>
<gene>
    <name evidence="1" type="ORF">MAPG_07387</name>
</gene>
<dbReference type="EnsemblFungi" id="MAPG_07387T0">
    <property type="protein sequence ID" value="MAPG_07387T0"/>
    <property type="gene ID" value="MAPG_07387"/>
</dbReference>
<reference evidence="2" key="5">
    <citation type="submission" date="2015-06" db="UniProtKB">
        <authorList>
            <consortium name="EnsemblFungi"/>
        </authorList>
    </citation>
    <scope>IDENTIFICATION</scope>
    <source>
        <strain evidence="2">ATCC 64411</strain>
    </source>
</reference>
<reference evidence="2" key="4">
    <citation type="journal article" date="2015" name="G3 (Bethesda)">
        <title>Genome sequences of three phytopathogenic species of the Magnaporthaceae family of fungi.</title>
        <authorList>
            <person name="Okagaki L.H."/>
            <person name="Nunes C.C."/>
            <person name="Sailsbery J."/>
            <person name="Clay B."/>
            <person name="Brown D."/>
            <person name="John T."/>
            <person name="Oh Y."/>
            <person name="Young N."/>
            <person name="Fitzgerald M."/>
            <person name="Haas B.J."/>
            <person name="Zeng Q."/>
            <person name="Young S."/>
            <person name="Adiconis X."/>
            <person name="Fan L."/>
            <person name="Levin J.Z."/>
            <person name="Mitchell T.K."/>
            <person name="Okubara P.A."/>
            <person name="Farman M.L."/>
            <person name="Kohn L.M."/>
            <person name="Birren B."/>
            <person name="Ma L.-J."/>
            <person name="Dean R.A."/>
        </authorList>
    </citation>
    <scope>NUCLEOTIDE SEQUENCE</scope>
    <source>
        <strain evidence="2">ATCC 64411 / 73-15</strain>
    </source>
</reference>
<dbReference type="Proteomes" id="UP000011715">
    <property type="component" value="Unassembled WGS sequence"/>
</dbReference>